<organism evidence="2 3">
    <name type="scientific">Marinitenerispora sediminis</name>
    <dbReference type="NCBI Taxonomy" id="1931232"/>
    <lineage>
        <taxon>Bacteria</taxon>
        <taxon>Bacillati</taxon>
        <taxon>Actinomycetota</taxon>
        <taxon>Actinomycetes</taxon>
        <taxon>Streptosporangiales</taxon>
        <taxon>Nocardiopsidaceae</taxon>
        <taxon>Marinitenerispora</taxon>
    </lineage>
</organism>
<sequence length="826" mass="88577">MEQPNPHERRGSDNGGPARWRLYPRLLLRRAGFGVETMTSLGDDAVAAAAARYREHVRALEAARTALLRDTAPRLVETAAAAGDRAALRGWSAVRRSAGRRRPIPGTVPDPVAAVPDVRRYAAALAAEQAAGRSLREAAAAEAERRAGRLGAVLADPRVRDALVQLAPSFYQEVRRRRTSGTGRRPSAKDRAFLRRGYLYCQRLGAKNETTSFFGPLVHGRVDTAATGVRLGPEAPGGVRRFAAHVSFWAVRELARAMAADPAVAPRVPVGWVAAARLAGERLTLPGGREVRLSPAQARLAAAVDGTRTRAELAGAAGLAPEDADRFVDRLARAGAVRTWPEPASTAPSPFDVLLADAAGMAAGTPWPARLRELREHVAEYAGAADADARLRAQEAAEAVFTELTSTAARRAGGRMYADRGVLSLDAEGDQSPFTVGGDVAARWERELSPVLDAAGRYGILHRDAYRGLCADILAETGPLAYPDLVTRMERAVAEGRAEVHLKPARAFAAEYAELVRRHTAGDTAAVPPEELRRLAGRLEEPLFASPDLMLERRPDGGTRLVLGELHPYVYAWGSQGMFAERDPGLLADFRADLSPWGGAERMATVVRLRRHKGLLAEWFPGRFVEVTALASRDRSRTLAVGDLTAVLDAGVPRLRAPDGDVVLYSGDEDHPHLVAFSAPAPMLPPARCGDRAPRVLVGDVLVQRARYWAAATDLAPPPGAGPGDALTAVQRLRAVRGLPRFAFAHVPGEPKPVGVDLDAPAAVDALVRLAAAQDAREVSLVEMRPAPGDLWLRHHGRPTTSEFRIALRRAADPDVRGRGGAGDDR</sequence>
<dbReference type="OrthoDB" id="8428173at2"/>
<name>A0A368TAD8_9ACTN</name>
<dbReference type="AlphaFoldDB" id="A0A368TAD8"/>
<keyword evidence="3" id="KW-1185">Reference proteome</keyword>
<evidence type="ECO:0000259" key="1">
    <source>
        <dbReference type="Pfam" id="PF04738"/>
    </source>
</evidence>
<reference evidence="2 3" key="1">
    <citation type="submission" date="2018-04" db="EMBL/GenBank/DDBJ databases">
        <title>Novel actinobacteria from marine sediment.</title>
        <authorList>
            <person name="Ng Z.Y."/>
            <person name="Tan G.Y.A."/>
        </authorList>
    </citation>
    <scope>NUCLEOTIDE SEQUENCE [LARGE SCALE GENOMIC DNA]</scope>
    <source>
        <strain evidence="2 3">TPS81</strain>
    </source>
</reference>
<dbReference type="RefSeq" id="WP_114396817.1">
    <property type="nucleotide sequence ID" value="NZ_QEIM01000019.1"/>
</dbReference>
<accession>A0A368TAD8</accession>
<dbReference type="EMBL" id="QEIN01000014">
    <property type="protein sequence ID" value="RCV61851.1"/>
    <property type="molecule type" value="Genomic_DNA"/>
</dbReference>
<dbReference type="Pfam" id="PF04738">
    <property type="entry name" value="Lant_dehydr_N"/>
    <property type="match status" value="1"/>
</dbReference>
<feature type="domain" description="Lantibiotic dehydratase N-terminal" evidence="1">
    <location>
        <begin position="155"/>
        <end position="429"/>
    </location>
</feature>
<comment type="caution">
    <text evidence="2">The sequence shown here is derived from an EMBL/GenBank/DDBJ whole genome shotgun (WGS) entry which is preliminary data.</text>
</comment>
<dbReference type="InterPro" id="IPR006827">
    <property type="entry name" value="Lant_deHydtase_N"/>
</dbReference>
<evidence type="ECO:0000313" key="2">
    <source>
        <dbReference type="EMBL" id="RCV61851.1"/>
    </source>
</evidence>
<dbReference type="Proteomes" id="UP000253318">
    <property type="component" value="Unassembled WGS sequence"/>
</dbReference>
<evidence type="ECO:0000313" key="3">
    <source>
        <dbReference type="Proteomes" id="UP000253318"/>
    </source>
</evidence>
<protein>
    <submittedName>
        <fullName evidence="2">Lantibiotic dehydratase</fullName>
    </submittedName>
</protein>
<gene>
    <name evidence="2" type="ORF">DEF24_03215</name>
</gene>
<proteinExistence type="predicted"/>